<evidence type="ECO:0000313" key="1">
    <source>
        <dbReference type="EMBL" id="MPM07925.1"/>
    </source>
</evidence>
<comment type="caution">
    <text evidence="1">The sequence shown here is derived from an EMBL/GenBank/DDBJ whole genome shotgun (WGS) entry which is preliminary data.</text>
</comment>
<sequence>MAVFRVEKSQNYTVMSNFHLRDKQLSLKAKGLLSLMLSLPDEWDYTLAGLAKMNREGVAAIRTAVVELEECGYVRRETARTGSGEFDGNVYIIYEAPLLDNPTMGSQLSECPGDNSPLCENRTMDSPLLENPTIDSPLCNSPISGNPLSENRTQLNTNRLNTDSTPYTPPGGGVGSKVDEQSLFELFWHYYPRKTDKQKARKAFSKLKADQKLLSKILSAIEAQKRSAQWQRDGGQYIPHASTWLNGRRWEDEVPGPRVLPGGSVVETEKVDFW</sequence>
<accession>A0A644WVH6</accession>
<reference evidence="1" key="1">
    <citation type="submission" date="2019-08" db="EMBL/GenBank/DDBJ databases">
        <authorList>
            <person name="Kucharzyk K."/>
            <person name="Murdoch R.W."/>
            <person name="Higgins S."/>
            <person name="Loffler F."/>
        </authorList>
    </citation>
    <scope>NUCLEOTIDE SEQUENCE</scope>
</reference>
<organism evidence="1">
    <name type="scientific">bioreactor metagenome</name>
    <dbReference type="NCBI Taxonomy" id="1076179"/>
    <lineage>
        <taxon>unclassified sequences</taxon>
        <taxon>metagenomes</taxon>
        <taxon>ecological metagenomes</taxon>
    </lineage>
</organism>
<proteinExistence type="predicted"/>
<dbReference type="AlphaFoldDB" id="A0A644WVH6"/>
<gene>
    <name evidence="1" type="ORF">SDC9_54236</name>
</gene>
<evidence type="ECO:0008006" key="2">
    <source>
        <dbReference type="Google" id="ProtNLM"/>
    </source>
</evidence>
<protein>
    <recommendedName>
        <fullName evidence="2">Helix-turn-helix domain-containing protein</fullName>
    </recommendedName>
</protein>
<name>A0A644WVH6_9ZZZZ</name>
<dbReference type="EMBL" id="VSSQ01001391">
    <property type="protein sequence ID" value="MPM07925.1"/>
    <property type="molecule type" value="Genomic_DNA"/>
</dbReference>